<feature type="transmembrane region" description="Helical" evidence="1">
    <location>
        <begin position="72"/>
        <end position="90"/>
    </location>
</feature>
<protein>
    <submittedName>
        <fullName evidence="3">Uncharacterized protein</fullName>
    </submittedName>
</protein>
<feature type="transmembrane region" description="Helical" evidence="1">
    <location>
        <begin position="139"/>
        <end position="161"/>
    </location>
</feature>
<dbReference type="WBParaSite" id="BXY_1078800.1">
    <property type="protein sequence ID" value="BXY_1078800.1"/>
    <property type="gene ID" value="BXY_1078800"/>
</dbReference>
<keyword evidence="1" id="KW-1133">Transmembrane helix</keyword>
<proteinExistence type="predicted"/>
<keyword evidence="1" id="KW-0812">Transmembrane</keyword>
<evidence type="ECO:0000313" key="3">
    <source>
        <dbReference type="WBParaSite" id="BXY_1078800.1"/>
    </source>
</evidence>
<feature type="transmembrane region" description="Helical" evidence="1">
    <location>
        <begin position="38"/>
        <end position="60"/>
    </location>
</feature>
<name>A0A1I7SCN6_BURXY</name>
<organism evidence="2 3">
    <name type="scientific">Bursaphelenchus xylophilus</name>
    <name type="common">Pinewood nematode worm</name>
    <name type="synonym">Aphelenchoides xylophilus</name>
    <dbReference type="NCBI Taxonomy" id="6326"/>
    <lineage>
        <taxon>Eukaryota</taxon>
        <taxon>Metazoa</taxon>
        <taxon>Ecdysozoa</taxon>
        <taxon>Nematoda</taxon>
        <taxon>Chromadorea</taxon>
        <taxon>Rhabditida</taxon>
        <taxon>Tylenchina</taxon>
        <taxon>Tylenchomorpha</taxon>
        <taxon>Aphelenchoidea</taxon>
        <taxon>Aphelenchoididae</taxon>
        <taxon>Bursaphelenchus</taxon>
    </lineage>
</organism>
<accession>A0A1I7SCN6</accession>
<evidence type="ECO:0000256" key="1">
    <source>
        <dbReference type="SAM" id="Phobius"/>
    </source>
</evidence>
<feature type="transmembrane region" description="Helical" evidence="1">
    <location>
        <begin position="102"/>
        <end position="119"/>
    </location>
</feature>
<dbReference type="AlphaFoldDB" id="A0A1I7SCN6"/>
<reference evidence="3" key="1">
    <citation type="submission" date="2016-11" db="UniProtKB">
        <authorList>
            <consortium name="WormBaseParasite"/>
        </authorList>
    </citation>
    <scope>IDENTIFICATION</scope>
</reference>
<dbReference type="Proteomes" id="UP000095284">
    <property type="component" value="Unplaced"/>
</dbReference>
<evidence type="ECO:0000313" key="2">
    <source>
        <dbReference type="Proteomes" id="UP000095284"/>
    </source>
</evidence>
<sequence>MLVSLVSLLINWRTKKGPASPEDYYKCVYGFHVHKATFVLSLLYLTASALLTGTLMHMAQNDFVVISKGVEIMSYILLICGNHFDIPWLYMPYMIVFSFNSVIQLIYAAYLYLTAFQIIGPGNGLMEHWDQFRAVPEQALQASISLFSQTLSGIYVLWIVFRSWQYLRLKLRKVQEFKEELKADKLAIKNE</sequence>
<keyword evidence="1" id="KW-0472">Membrane</keyword>